<evidence type="ECO:0000313" key="2">
    <source>
        <dbReference type="Proteomes" id="UP001054945"/>
    </source>
</evidence>
<evidence type="ECO:0000313" key="1">
    <source>
        <dbReference type="EMBL" id="GIY43550.1"/>
    </source>
</evidence>
<dbReference type="EMBL" id="BPLR01010990">
    <property type="protein sequence ID" value="GIY43550.1"/>
    <property type="molecule type" value="Genomic_DNA"/>
</dbReference>
<comment type="caution">
    <text evidence="1">The sequence shown here is derived from an EMBL/GenBank/DDBJ whole genome shotgun (WGS) entry which is preliminary data.</text>
</comment>
<accession>A0AAV4TFJ7</accession>
<proteinExistence type="predicted"/>
<name>A0AAV4TFJ7_CAEEX</name>
<keyword evidence="2" id="KW-1185">Reference proteome</keyword>
<dbReference type="Proteomes" id="UP001054945">
    <property type="component" value="Unassembled WGS sequence"/>
</dbReference>
<reference evidence="1 2" key="1">
    <citation type="submission" date="2021-06" db="EMBL/GenBank/DDBJ databases">
        <title>Caerostris extrusa draft genome.</title>
        <authorList>
            <person name="Kono N."/>
            <person name="Arakawa K."/>
        </authorList>
    </citation>
    <scope>NUCLEOTIDE SEQUENCE [LARGE SCALE GENOMIC DNA]</scope>
</reference>
<sequence length="112" mass="12216">MRLKSNGFMMLSSPVDTENRHSSDILAWDRDPFGVPLPLPSICKGLVVLSSPVLTLSAVCVLAPPPYNPIPLSPHPHFAVLSFIPFTFGCECEKNVLSAVSCLFRTFDSVDL</sequence>
<protein>
    <submittedName>
        <fullName evidence="1">Uncharacterized protein</fullName>
    </submittedName>
</protein>
<dbReference type="AlphaFoldDB" id="A0AAV4TFJ7"/>
<gene>
    <name evidence="1" type="ORF">CEXT_702531</name>
</gene>
<organism evidence="1 2">
    <name type="scientific">Caerostris extrusa</name>
    <name type="common">Bark spider</name>
    <name type="synonym">Caerostris bankana</name>
    <dbReference type="NCBI Taxonomy" id="172846"/>
    <lineage>
        <taxon>Eukaryota</taxon>
        <taxon>Metazoa</taxon>
        <taxon>Ecdysozoa</taxon>
        <taxon>Arthropoda</taxon>
        <taxon>Chelicerata</taxon>
        <taxon>Arachnida</taxon>
        <taxon>Araneae</taxon>
        <taxon>Araneomorphae</taxon>
        <taxon>Entelegynae</taxon>
        <taxon>Araneoidea</taxon>
        <taxon>Araneidae</taxon>
        <taxon>Caerostris</taxon>
    </lineage>
</organism>